<sequence length="215" mass="23974">MPSIAKAAAAVKAVRILEGPVVRHLTGSGASTSTGGSQERPFASKSDIEYCREMVRQRDHDNYLCSLFSPPHVREMVWATRALNVELAHIGDIVSQEAAGRLRFEFWKNAVSNVFAGQPPQMPVARALTDTVHRFKLSRMWFRRLLKTREQNLFSSEFATVEELQEYGENTIASLVHMHLEALGVRDMQADQAARAIGQSSAIVTALRSLPHFIT</sequence>
<protein>
    <submittedName>
        <fullName evidence="1">Uncharacterized protein</fullName>
    </submittedName>
</protein>
<proteinExistence type="predicted"/>
<feature type="non-terminal residue" evidence="1">
    <location>
        <position position="215"/>
    </location>
</feature>
<accession>A0ACC1HT80</accession>
<reference evidence="1" key="1">
    <citation type="submission" date="2022-06" db="EMBL/GenBank/DDBJ databases">
        <title>Phylogenomic reconstructions and comparative analyses of Kickxellomycotina fungi.</title>
        <authorList>
            <person name="Reynolds N.K."/>
            <person name="Stajich J.E."/>
            <person name="Barry K."/>
            <person name="Grigoriev I.V."/>
            <person name="Crous P."/>
            <person name="Smith M.E."/>
        </authorList>
    </citation>
    <scope>NUCLEOTIDE SEQUENCE</scope>
    <source>
        <strain evidence="1">RSA 2271</strain>
    </source>
</reference>
<dbReference type="Proteomes" id="UP001145114">
    <property type="component" value="Unassembled WGS sequence"/>
</dbReference>
<evidence type="ECO:0000313" key="1">
    <source>
        <dbReference type="EMBL" id="KAJ1679775.1"/>
    </source>
</evidence>
<organism evidence="1 2">
    <name type="scientific">Spiromyces aspiralis</name>
    <dbReference type="NCBI Taxonomy" id="68401"/>
    <lineage>
        <taxon>Eukaryota</taxon>
        <taxon>Fungi</taxon>
        <taxon>Fungi incertae sedis</taxon>
        <taxon>Zoopagomycota</taxon>
        <taxon>Kickxellomycotina</taxon>
        <taxon>Kickxellomycetes</taxon>
        <taxon>Kickxellales</taxon>
        <taxon>Kickxellaceae</taxon>
        <taxon>Spiromyces</taxon>
    </lineage>
</organism>
<evidence type="ECO:0000313" key="2">
    <source>
        <dbReference type="Proteomes" id="UP001145114"/>
    </source>
</evidence>
<dbReference type="EMBL" id="JAMZIH010000185">
    <property type="protein sequence ID" value="KAJ1679775.1"/>
    <property type="molecule type" value="Genomic_DNA"/>
</dbReference>
<keyword evidence="2" id="KW-1185">Reference proteome</keyword>
<gene>
    <name evidence="1" type="ORF">EV182_001354</name>
</gene>
<comment type="caution">
    <text evidence="1">The sequence shown here is derived from an EMBL/GenBank/DDBJ whole genome shotgun (WGS) entry which is preliminary data.</text>
</comment>
<name>A0ACC1HT80_9FUNG</name>